<dbReference type="AlphaFoldDB" id="A0A3Q2HI45"/>
<name>A0A3Q2HI45_HORSE</name>
<dbReference type="PaxDb" id="9796-ENSECAP00000034183"/>
<dbReference type="PANTHER" id="PTHR12448">
    <property type="entry name" value="ATP SYNTHASE EPSILON CHAIN, MITOCHONDRIAL"/>
    <property type="match status" value="1"/>
</dbReference>
<reference evidence="4" key="3">
    <citation type="submission" date="2025-09" db="UniProtKB">
        <authorList>
            <consortium name="Ensembl"/>
        </authorList>
    </citation>
    <scope>IDENTIFICATION</scope>
    <source>
        <strain evidence="4">Thoroughbred</strain>
    </source>
</reference>
<organism evidence="4 5">
    <name type="scientific">Equus caballus</name>
    <name type="common">Horse</name>
    <dbReference type="NCBI Taxonomy" id="9796"/>
    <lineage>
        <taxon>Eukaryota</taxon>
        <taxon>Metazoa</taxon>
        <taxon>Chordata</taxon>
        <taxon>Craniata</taxon>
        <taxon>Vertebrata</taxon>
        <taxon>Euteleostomi</taxon>
        <taxon>Mammalia</taxon>
        <taxon>Eutheria</taxon>
        <taxon>Laurasiatheria</taxon>
        <taxon>Perissodactyla</taxon>
        <taxon>Equidae</taxon>
        <taxon>Equus</taxon>
    </lineage>
</organism>
<evidence type="ECO:0000313" key="4">
    <source>
        <dbReference type="Ensembl" id="ENSECAP00000034183.1"/>
    </source>
</evidence>
<dbReference type="InParanoid" id="A0A3Q2HI45"/>
<dbReference type="Bgee" id="ENSECAG00000038387">
    <property type="expression patterns" value="Expressed in gluteus medius and 15 other cell types or tissues"/>
</dbReference>
<evidence type="ECO:0000313" key="5">
    <source>
        <dbReference type="Proteomes" id="UP000002281"/>
    </source>
</evidence>
<dbReference type="Pfam" id="PF04627">
    <property type="entry name" value="ATP-synt_Eps"/>
    <property type="match status" value="1"/>
</dbReference>
<dbReference type="GO" id="GO:0045259">
    <property type="term" value="C:proton-transporting ATP synthase complex"/>
    <property type="evidence" value="ECO:0007669"/>
    <property type="project" value="UniProtKB-KW"/>
</dbReference>
<proteinExistence type="inferred from homology"/>
<protein>
    <submittedName>
        <fullName evidence="4">Uncharacterized protein</fullName>
    </submittedName>
</protein>
<reference evidence="4 5" key="1">
    <citation type="journal article" date="2009" name="Science">
        <title>Genome sequence, comparative analysis, and population genetics of the domestic horse.</title>
        <authorList>
            <consortium name="Broad Institute Genome Sequencing Platform"/>
            <consortium name="Broad Institute Whole Genome Assembly Team"/>
            <person name="Wade C.M."/>
            <person name="Giulotto E."/>
            <person name="Sigurdsson S."/>
            <person name="Zoli M."/>
            <person name="Gnerre S."/>
            <person name="Imsland F."/>
            <person name="Lear T.L."/>
            <person name="Adelson D.L."/>
            <person name="Bailey E."/>
            <person name="Bellone R.R."/>
            <person name="Bloecker H."/>
            <person name="Distl O."/>
            <person name="Edgar R.C."/>
            <person name="Garber M."/>
            <person name="Leeb T."/>
            <person name="Mauceli E."/>
            <person name="MacLeod J.N."/>
            <person name="Penedo M.C.T."/>
            <person name="Raison J.M."/>
            <person name="Sharpe T."/>
            <person name="Vogel J."/>
            <person name="Andersson L."/>
            <person name="Antczak D.F."/>
            <person name="Biagi T."/>
            <person name="Binns M.M."/>
            <person name="Chowdhary B.P."/>
            <person name="Coleman S.J."/>
            <person name="Della Valle G."/>
            <person name="Fryc S."/>
            <person name="Guerin G."/>
            <person name="Hasegawa T."/>
            <person name="Hill E.W."/>
            <person name="Jurka J."/>
            <person name="Kiialainen A."/>
            <person name="Lindgren G."/>
            <person name="Liu J."/>
            <person name="Magnani E."/>
            <person name="Mickelson J.R."/>
            <person name="Murray J."/>
            <person name="Nergadze S.G."/>
            <person name="Onofrio R."/>
            <person name="Pedroni S."/>
            <person name="Piras M.F."/>
            <person name="Raudsepp T."/>
            <person name="Rocchi M."/>
            <person name="Roeed K.H."/>
            <person name="Ryder O.A."/>
            <person name="Searle S."/>
            <person name="Skow L."/>
            <person name="Swinburne J.E."/>
            <person name="Syvaenen A.C."/>
            <person name="Tozaki T."/>
            <person name="Valberg S.J."/>
            <person name="Vaudin M."/>
            <person name="White J.R."/>
            <person name="Zody M.C."/>
            <person name="Lander E.S."/>
            <person name="Lindblad-Toh K."/>
        </authorList>
    </citation>
    <scope>NUCLEOTIDE SEQUENCE [LARGE SCALE GENOMIC DNA]</scope>
    <source>
        <strain evidence="4 5">Thoroughbred</strain>
    </source>
</reference>
<sequence>VAAYWGQSGRSYILYSWVCSKAERDALLKTEFKANAEKTSGSSMKIVKVKKESSALTELERYVFTVETCGRVLWQIECDLASWKKNTCLVHTLTLPIN</sequence>
<dbReference type="GO" id="GO:0042776">
    <property type="term" value="P:proton motive force-driven mitochondrial ATP synthesis"/>
    <property type="evidence" value="ECO:0000318"/>
    <property type="project" value="GO_Central"/>
</dbReference>
<evidence type="ECO:0000256" key="1">
    <source>
        <dbReference type="ARBA" id="ARBA00009502"/>
    </source>
</evidence>
<dbReference type="SUPFAM" id="SSF48690">
    <property type="entry name" value="Epsilon subunit of mitochondrial F1F0-ATP synthase"/>
    <property type="match status" value="1"/>
</dbReference>
<dbReference type="SMR" id="A0A3Q2HI45"/>
<dbReference type="PANTHER" id="PTHR12448:SF0">
    <property type="entry name" value="ATP SYNTHASE SUBUNIT EPSILON, MITOCHONDRIAL"/>
    <property type="match status" value="1"/>
</dbReference>
<keyword evidence="5" id="KW-1185">Reference proteome</keyword>
<dbReference type="GO" id="GO:0005743">
    <property type="term" value="C:mitochondrial inner membrane"/>
    <property type="evidence" value="ECO:0000318"/>
    <property type="project" value="GO_Central"/>
</dbReference>
<dbReference type="InterPro" id="IPR036742">
    <property type="entry name" value="ATP_synth_F1_esu_sf_mt"/>
</dbReference>
<dbReference type="Gene3D" id="1.10.1620.20">
    <property type="entry name" value="ATP synthase, F1 complex, epsilon subunit superfamily, mitochondrial"/>
    <property type="match status" value="1"/>
</dbReference>
<dbReference type="Proteomes" id="UP000002281">
    <property type="component" value="Chromosome 5"/>
</dbReference>
<evidence type="ECO:0000256" key="3">
    <source>
        <dbReference type="ARBA" id="ARBA00023310"/>
    </source>
</evidence>
<reference evidence="4" key="2">
    <citation type="submission" date="2025-08" db="UniProtKB">
        <authorList>
            <consortium name="Ensembl"/>
        </authorList>
    </citation>
    <scope>IDENTIFICATION</scope>
    <source>
        <strain evidence="4">Thoroughbred</strain>
    </source>
</reference>
<accession>A0A3Q2HI45</accession>
<dbReference type="GO" id="GO:0046933">
    <property type="term" value="F:proton-transporting ATP synthase activity, rotational mechanism"/>
    <property type="evidence" value="ECO:0007669"/>
    <property type="project" value="InterPro"/>
</dbReference>
<keyword evidence="2" id="KW-0139">CF(1)</keyword>
<dbReference type="Ensembl" id="ENSECAT00000043143.1">
    <property type="protein sequence ID" value="ENSECAP00000034183.1"/>
    <property type="gene ID" value="ENSECAG00000038387.1"/>
</dbReference>
<dbReference type="InterPro" id="IPR006721">
    <property type="entry name" value="ATP_synth_F1_esu_mt"/>
</dbReference>
<comment type="similarity">
    <text evidence="1">Belongs to the eukaryotic ATPase epsilon family.</text>
</comment>
<evidence type="ECO:0000256" key="2">
    <source>
        <dbReference type="ARBA" id="ARBA00023196"/>
    </source>
</evidence>
<dbReference type="GeneTree" id="ENSGT00390000015470"/>
<keyword evidence="3" id="KW-0066">ATP synthesis</keyword>
<dbReference type="STRING" id="9796.ENSECAP00000034183"/>